<dbReference type="AlphaFoldDB" id="A0A518DSM7"/>
<proteinExistence type="predicted"/>
<gene>
    <name evidence="1" type="ORF">Pla8534_26510</name>
</gene>
<dbReference type="OrthoDB" id="9182124at2"/>
<evidence type="ECO:0000313" key="1">
    <source>
        <dbReference type="EMBL" id="QDU94843.1"/>
    </source>
</evidence>
<accession>A0A518DSM7</accession>
<keyword evidence="2" id="KW-1185">Reference proteome</keyword>
<dbReference type="RefSeq" id="WP_145053589.1">
    <property type="nucleotide sequence ID" value="NZ_CP036433.1"/>
</dbReference>
<dbReference type="EMBL" id="CP036433">
    <property type="protein sequence ID" value="QDU94843.1"/>
    <property type="molecule type" value="Genomic_DNA"/>
</dbReference>
<dbReference type="Proteomes" id="UP000317648">
    <property type="component" value="Chromosome"/>
</dbReference>
<sequence length="218" mass="25127">MDKALIRDWCDYCEGKCDVEVSHFDTLFMSELGPDELKVVCSYFPNHLELISNISTLWHGDIQLTQQKQRDRIAELAAFDIAEKKPIIQKEGETELLRVIQQAKYTFVDWDDFVSVRESDRTVGAFIEAVGDHVLYELLPRDRKTLALFSALYYFGNSLELRWSLISPLFNERKYRFRSFLDLWTIGGRYAVTSNGVILSTPCEPVHRPPSRVGPTAV</sequence>
<evidence type="ECO:0000313" key="2">
    <source>
        <dbReference type="Proteomes" id="UP000317648"/>
    </source>
</evidence>
<protein>
    <submittedName>
        <fullName evidence="1">Uncharacterized protein</fullName>
    </submittedName>
</protein>
<name>A0A518DSM7_9BACT</name>
<organism evidence="1 2">
    <name type="scientific">Lignipirellula cremea</name>
    <dbReference type="NCBI Taxonomy" id="2528010"/>
    <lineage>
        <taxon>Bacteria</taxon>
        <taxon>Pseudomonadati</taxon>
        <taxon>Planctomycetota</taxon>
        <taxon>Planctomycetia</taxon>
        <taxon>Pirellulales</taxon>
        <taxon>Pirellulaceae</taxon>
        <taxon>Lignipirellula</taxon>
    </lineage>
</organism>
<reference evidence="1 2" key="1">
    <citation type="submission" date="2019-02" db="EMBL/GenBank/DDBJ databases">
        <title>Deep-cultivation of Planctomycetes and their phenomic and genomic characterization uncovers novel biology.</title>
        <authorList>
            <person name="Wiegand S."/>
            <person name="Jogler M."/>
            <person name="Boedeker C."/>
            <person name="Pinto D."/>
            <person name="Vollmers J."/>
            <person name="Rivas-Marin E."/>
            <person name="Kohn T."/>
            <person name="Peeters S.H."/>
            <person name="Heuer A."/>
            <person name="Rast P."/>
            <person name="Oberbeckmann S."/>
            <person name="Bunk B."/>
            <person name="Jeske O."/>
            <person name="Meyerdierks A."/>
            <person name="Storesund J.E."/>
            <person name="Kallscheuer N."/>
            <person name="Luecker S."/>
            <person name="Lage O.M."/>
            <person name="Pohl T."/>
            <person name="Merkel B.J."/>
            <person name="Hornburger P."/>
            <person name="Mueller R.-W."/>
            <person name="Bruemmer F."/>
            <person name="Labrenz M."/>
            <person name="Spormann A.M."/>
            <person name="Op den Camp H."/>
            <person name="Overmann J."/>
            <person name="Amann R."/>
            <person name="Jetten M.S.M."/>
            <person name="Mascher T."/>
            <person name="Medema M.H."/>
            <person name="Devos D.P."/>
            <person name="Kaster A.-K."/>
            <person name="Ovreas L."/>
            <person name="Rohde M."/>
            <person name="Galperin M.Y."/>
            <person name="Jogler C."/>
        </authorList>
    </citation>
    <scope>NUCLEOTIDE SEQUENCE [LARGE SCALE GENOMIC DNA]</scope>
    <source>
        <strain evidence="1 2">Pla85_3_4</strain>
    </source>
</reference>
<dbReference type="KEGG" id="lcre:Pla8534_26510"/>